<dbReference type="SUPFAM" id="SSF55073">
    <property type="entry name" value="Nucleotide cyclase"/>
    <property type="match status" value="1"/>
</dbReference>
<comment type="cofactor">
    <cofactor evidence="1">
        <name>Mg(2+)</name>
        <dbReference type="ChEBI" id="CHEBI:18420"/>
    </cofactor>
</comment>
<dbReference type="RefSeq" id="WP_083220470.1">
    <property type="nucleotide sequence ID" value="NZ_MARB01000001.1"/>
</dbReference>
<feature type="transmembrane region" description="Helical" evidence="4">
    <location>
        <begin position="150"/>
        <end position="169"/>
    </location>
</feature>
<evidence type="ECO:0000256" key="1">
    <source>
        <dbReference type="ARBA" id="ARBA00001946"/>
    </source>
</evidence>
<dbReference type="PANTHER" id="PTHR45138:SF9">
    <property type="entry name" value="DIGUANYLATE CYCLASE DGCM-RELATED"/>
    <property type="match status" value="1"/>
</dbReference>
<keyword evidence="6" id="KW-0548">Nucleotidyltransferase</keyword>
<dbReference type="EC" id="2.7.7.65" evidence="2"/>
<reference evidence="6 7" key="1">
    <citation type="submission" date="2016-06" db="EMBL/GenBank/DDBJ databases">
        <title>Genome sequence of endosymbiont of Candidatus Endolucinida thiodiazotropha.</title>
        <authorList>
            <person name="Poehlein A."/>
            <person name="Koenig S."/>
            <person name="Heiden S.E."/>
            <person name="Thuermer A."/>
            <person name="Voget S."/>
            <person name="Daniel R."/>
            <person name="Markert S."/>
            <person name="Gros O."/>
            <person name="Schweder T."/>
        </authorList>
    </citation>
    <scope>NUCLEOTIDE SEQUENCE [LARGE SCALE GENOMIC DNA]</scope>
    <source>
        <strain evidence="6 7">COS</strain>
    </source>
</reference>
<proteinExistence type="predicted"/>
<dbReference type="InterPro" id="IPR029787">
    <property type="entry name" value="Nucleotide_cyclase"/>
</dbReference>
<dbReference type="OrthoDB" id="9812260at2"/>
<protein>
    <recommendedName>
        <fullName evidence="2">diguanylate cyclase</fullName>
        <ecNumber evidence="2">2.7.7.65</ecNumber>
    </recommendedName>
</protein>
<comment type="caution">
    <text evidence="6">The sequence shown here is derived from an EMBL/GenBank/DDBJ whole genome shotgun (WGS) entry which is preliminary data.</text>
</comment>
<keyword evidence="4" id="KW-1133">Transmembrane helix</keyword>
<feature type="transmembrane region" description="Helical" evidence="4">
    <location>
        <begin position="126"/>
        <end position="144"/>
    </location>
</feature>
<keyword evidence="7" id="KW-1185">Reference proteome</keyword>
<accession>A0A7Z0VQT0</accession>
<feature type="transmembrane region" description="Helical" evidence="4">
    <location>
        <begin position="54"/>
        <end position="82"/>
    </location>
</feature>
<dbReference type="Gene3D" id="3.30.70.270">
    <property type="match status" value="1"/>
</dbReference>
<dbReference type="GO" id="GO:0052621">
    <property type="term" value="F:diguanylate cyclase activity"/>
    <property type="evidence" value="ECO:0007669"/>
    <property type="project" value="UniProtKB-EC"/>
</dbReference>
<evidence type="ECO:0000256" key="2">
    <source>
        <dbReference type="ARBA" id="ARBA00012528"/>
    </source>
</evidence>
<evidence type="ECO:0000256" key="4">
    <source>
        <dbReference type="SAM" id="Phobius"/>
    </source>
</evidence>
<dbReference type="PROSITE" id="PS50887">
    <property type="entry name" value="GGDEF"/>
    <property type="match status" value="1"/>
</dbReference>
<keyword evidence="4" id="KW-0472">Membrane</keyword>
<feature type="domain" description="GGDEF" evidence="5">
    <location>
        <begin position="210"/>
        <end position="334"/>
    </location>
</feature>
<dbReference type="EMBL" id="MARB01000001">
    <property type="protein sequence ID" value="ODJ89646.1"/>
    <property type="molecule type" value="Genomic_DNA"/>
</dbReference>
<sequence>MLNDICRSLLKKGFQTDLENTRIEYNELGTLFLLGIGVIGATSMLLLPWFELKWMVYLFVGYAFIIPAINLFISSGLVLWFSMLQSPVSYALLLALQWILPTDMVYLTGFIYPISFVFTFHFYRPAYYLTNLIVVFGLTAWVLFLRQVPYWDVFVITTFGGTLTIGLVVNNLVTKILKLANYDALTGLANRRHWEAIVAHLIALARREEHPLSIVFFDLDDFKKINDKLGRMAGDKVLIKVSRQLIRISRDADMVARWGGDEFALALPNTDKQQAEAMMSRLTTELGDISVSHGIVLLQADDTLATLLARADKSMYSAKLEKHNGNRQVQLFGI</sequence>
<name>A0A7Z0VQT0_9GAMM</name>
<organism evidence="6 7">
    <name type="scientific">Candidatus Thiodiazotropha endolucinida</name>
    <dbReference type="NCBI Taxonomy" id="1655433"/>
    <lineage>
        <taxon>Bacteria</taxon>
        <taxon>Pseudomonadati</taxon>
        <taxon>Pseudomonadota</taxon>
        <taxon>Gammaproteobacteria</taxon>
        <taxon>Chromatiales</taxon>
        <taxon>Sedimenticolaceae</taxon>
        <taxon>Candidatus Thiodiazotropha</taxon>
    </lineage>
</organism>
<gene>
    <name evidence="6" type="primary">yegE_1</name>
    <name evidence="6" type="ORF">CODIS_02060</name>
</gene>
<dbReference type="InterPro" id="IPR000160">
    <property type="entry name" value="GGDEF_dom"/>
</dbReference>
<dbReference type="FunFam" id="3.30.70.270:FF:000001">
    <property type="entry name" value="Diguanylate cyclase domain protein"/>
    <property type="match status" value="1"/>
</dbReference>
<dbReference type="Pfam" id="PF00990">
    <property type="entry name" value="GGDEF"/>
    <property type="match status" value="1"/>
</dbReference>
<evidence type="ECO:0000313" key="7">
    <source>
        <dbReference type="Proteomes" id="UP000094769"/>
    </source>
</evidence>
<keyword evidence="6" id="KW-0808">Transferase</keyword>
<dbReference type="InterPro" id="IPR043128">
    <property type="entry name" value="Rev_trsase/Diguanyl_cyclase"/>
</dbReference>
<dbReference type="Proteomes" id="UP000094769">
    <property type="component" value="Unassembled WGS sequence"/>
</dbReference>
<dbReference type="AlphaFoldDB" id="A0A7Z0VQT0"/>
<dbReference type="CDD" id="cd01949">
    <property type="entry name" value="GGDEF"/>
    <property type="match status" value="1"/>
</dbReference>
<keyword evidence="4" id="KW-0812">Transmembrane</keyword>
<dbReference type="PANTHER" id="PTHR45138">
    <property type="entry name" value="REGULATORY COMPONENTS OF SENSORY TRANSDUCTION SYSTEM"/>
    <property type="match status" value="1"/>
</dbReference>
<feature type="transmembrane region" description="Helical" evidence="4">
    <location>
        <begin position="28"/>
        <end position="47"/>
    </location>
</feature>
<dbReference type="SMART" id="SM00267">
    <property type="entry name" value="GGDEF"/>
    <property type="match status" value="1"/>
</dbReference>
<dbReference type="NCBIfam" id="TIGR00254">
    <property type="entry name" value="GGDEF"/>
    <property type="match status" value="1"/>
</dbReference>
<comment type="catalytic activity">
    <reaction evidence="3">
        <text>2 GTP = 3',3'-c-di-GMP + 2 diphosphate</text>
        <dbReference type="Rhea" id="RHEA:24898"/>
        <dbReference type="ChEBI" id="CHEBI:33019"/>
        <dbReference type="ChEBI" id="CHEBI:37565"/>
        <dbReference type="ChEBI" id="CHEBI:58805"/>
        <dbReference type="EC" id="2.7.7.65"/>
    </reaction>
</comment>
<evidence type="ECO:0000256" key="3">
    <source>
        <dbReference type="ARBA" id="ARBA00034247"/>
    </source>
</evidence>
<feature type="transmembrane region" description="Helical" evidence="4">
    <location>
        <begin position="88"/>
        <end position="114"/>
    </location>
</feature>
<evidence type="ECO:0000259" key="5">
    <source>
        <dbReference type="PROSITE" id="PS50887"/>
    </source>
</evidence>
<evidence type="ECO:0000313" key="6">
    <source>
        <dbReference type="EMBL" id="ODJ89646.1"/>
    </source>
</evidence>
<dbReference type="InterPro" id="IPR050469">
    <property type="entry name" value="Diguanylate_Cyclase"/>
</dbReference>